<protein>
    <submittedName>
        <fullName evidence="1">Uncharacterized protein</fullName>
    </submittedName>
</protein>
<keyword evidence="2" id="KW-1185">Reference proteome</keyword>
<accession>A0A4R1HSM7</accession>
<comment type="caution">
    <text evidence="1">The sequence shown here is derived from an EMBL/GenBank/DDBJ whole genome shotgun (WGS) entry which is preliminary data.</text>
</comment>
<dbReference type="AlphaFoldDB" id="A0A4R1HSM7"/>
<gene>
    <name evidence="1" type="ORF">EV378_0976</name>
</gene>
<reference evidence="1 2" key="1">
    <citation type="submission" date="2019-03" db="EMBL/GenBank/DDBJ databases">
        <title>Sequencing the genomes of 1000 actinobacteria strains.</title>
        <authorList>
            <person name="Klenk H.-P."/>
        </authorList>
    </citation>
    <scope>NUCLEOTIDE SEQUENCE [LARGE SCALE GENOMIC DNA]</scope>
    <source>
        <strain evidence="1 2">DSM 44969</strain>
    </source>
</reference>
<evidence type="ECO:0000313" key="2">
    <source>
        <dbReference type="Proteomes" id="UP000295560"/>
    </source>
</evidence>
<dbReference type="EMBL" id="SMFZ01000001">
    <property type="protein sequence ID" value="TCK25178.1"/>
    <property type="molecule type" value="Genomic_DNA"/>
</dbReference>
<evidence type="ECO:0000313" key="1">
    <source>
        <dbReference type="EMBL" id="TCK25178.1"/>
    </source>
</evidence>
<proteinExistence type="predicted"/>
<dbReference type="Proteomes" id="UP000295560">
    <property type="component" value="Unassembled WGS sequence"/>
</dbReference>
<dbReference type="RefSeq" id="WP_132421502.1">
    <property type="nucleotide sequence ID" value="NZ_SMFZ01000001.1"/>
</dbReference>
<sequence length="85" mass="8630">MQPDHVWTHVTDEQAAGRACVMCGRPTDQPGWAGVVVGLSDSGDPVYACSGGEGQILGGDPRPAARTCADQAALVVPDSPEGLGL</sequence>
<dbReference type="OrthoDB" id="3695744at2"/>
<name>A0A4R1HSM7_PSEEN</name>
<organism evidence="1 2">
    <name type="scientific">Pseudonocardia endophytica</name>
    <dbReference type="NCBI Taxonomy" id="401976"/>
    <lineage>
        <taxon>Bacteria</taxon>
        <taxon>Bacillati</taxon>
        <taxon>Actinomycetota</taxon>
        <taxon>Actinomycetes</taxon>
        <taxon>Pseudonocardiales</taxon>
        <taxon>Pseudonocardiaceae</taxon>
        <taxon>Pseudonocardia</taxon>
    </lineage>
</organism>